<sequence>MFQFVSYEGPSLPRDAKVRSAIHLRAMQHNAALRKQRNGYAKKRPKQSNRAPEDGTYAKTDVVLVPPPPDPLVASITQAFPLLDFATPLTFLHLGFSNFCNVKSDFTCIGLTLSKLAKVPSGLSNRRLFSFIPSRYGHHAAITHATDSLVTRLDHIIRFRGRLCPIRDQIIMVHYVKALQSLQDLLVDEKRRTDPETLCAVELLDSNQWKNHATGAAKLIELRGPSRFTTEFELSLFISYAGAIISGALLNGSKCFLAEPQWQDVIEAAVRNDPAISPDQVDLVMQIWSQLADGPNTFREVARVIRNPSMTERRERLVAKLLAEQENLKEWAMAADQYQYGTTSSELKSLEESTSRMLKRGKTTPAVQKSVTWSVLQGTFLLCCLIKTRLLFALGPRQFADAEKTCQGIAEVVLAARGDMIKATGDETPTMESEKLKGGLFMSEVSWMARAIIQTSDFWSEASVSCREKDLMDRNTFNVCDDDGICGLSLTLHLEAPKLKATEPLCEFTANTGSVPHHQYTTENTQIFDESGPLNIQILPCNSQGAHVWTVDRDTVGSVTLLLEVAPRHVDMTTPVGPRVDLRRDQGGLIGSGGWFLPSWPKHERLAFRISWDLSLVSPDTRAQWSYGPGPALTTVEGPIELLLNAIFMVGDINSSVAFNDATAVCDVYWFGDIPAYFDVLKSLRDSVFRYACTVFDDEADHYGIYIRKGHRGIGGNNFSAALLLEYSETEAPITESQLIALATHEMVHNWLYLGPETDGFINTWYIEGIAHFYSLYLPVRAGLRGVEYFCEVLNEYLCAYYTNPLITSSLRDVENDFYNNACAQSIPYTRGFVYLLFVDALLRQSTPDSVEFQSIFDKIVMDITCQNRNGKATNASSWLSAVAHHLGEDASNAYFKAMRSGEPMRPHPSFTFPVAGHIIRLQQSEQEQFEIGFVVREKKVANLVRGSRAELAGLREGDEIVYCSQTVQCLQSFERTVSFTANRLGREFSGEFWPRSQVKVASFQAAILEQP</sequence>
<dbReference type="EMBL" id="JANJQO010000319">
    <property type="protein sequence ID" value="KAJ2979043.1"/>
    <property type="molecule type" value="Genomic_DNA"/>
</dbReference>
<dbReference type="Proteomes" id="UP001143910">
    <property type="component" value="Unassembled WGS sequence"/>
</dbReference>
<protein>
    <submittedName>
        <fullName evidence="1">Uncharacterized protein</fullName>
    </submittedName>
</protein>
<evidence type="ECO:0000313" key="1">
    <source>
        <dbReference type="EMBL" id="KAJ2979043.1"/>
    </source>
</evidence>
<reference evidence="1" key="1">
    <citation type="submission" date="2022-08" db="EMBL/GenBank/DDBJ databases">
        <title>Genome Sequence of Lecanicillium fungicola.</title>
        <authorList>
            <person name="Buettner E."/>
        </authorList>
    </citation>
    <scope>NUCLEOTIDE SEQUENCE</scope>
    <source>
        <strain evidence="1">Babe33</strain>
    </source>
</reference>
<organism evidence="1 2">
    <name type="scientific">Zarea fungicola</name>
    <dbReference type="NCBI Taxonomy" id="93591"/>
    <lineage>
        <taxon>Eukaryota</taxon>
        <taxon>Fungi</taxon>
        <taxon>Dikarya</taxon>
        <taxon>Ascomycota</taxon>
        <taxon>Pezizomycotina</taxon>
        <taxon>Sordariomycetes</taxon>
        <taxon>Hypocreomycetidae</taxon>
        <taxon>Hypocreales</taxon>
        <taxon>Cordycipitaceae</taxon>
        <taxon>Zarea</taxon>
    </lineage>
</organism>
<gene>
    <name evidence="1" type="ORF">NQ176_g3483</name>
</gene>
<name>A0ACC1NJQ7_9HYPO</name>
<keyword evidence="2" id="KW-1185">Reference proteome</keyword>
<proteinExistence type="predicted"/>
<comment type="caution">
    <text evidence="1">The sequence shown here is derived from an EMBL/GenBank/DDBJ whole genome shotgun (WGS) entry which is preliminary data.</text>
</comment>
<evidence type="ECO:0000313" key="2">
    <source>
        <dbReference type="Proteomes" id="UP001143910"/>
    </source>
</evidence>
<accession>A0ACC1NJQ7</accession>